<evidence type="ECO:0000256" key="2">
    <source>
        <dbReference type="ARBA" id="ARBA00022527"/>
    </source>
</evidence>
<evidence type="ECO:0000256" key="7">
    <source>
        <dbReference type="PROSITE-ProRule" id="PRU10141"/>
    </source>
</evidence>
<keyword evidence="9" id="KW-1185">Reference proteome</keyword>
<dbReference type="InterPro" id="IPR050940">
    <property type="entry name" value="Actin_reg-Ser/Thr_kinase"/>
</dbReference>
<keyword evidence="5 10" id="KW-0418">Kinase</keyword>
<protein>
    <submittedName>
        <fullName evidence="10">Dual specificity testis-specific protein kinase 2 isoform X1</fullName>
    </submittedName>
</protein>
<dbReference type="InterPro" id="IPR017441">
    <property type="entry name" value="Protein_kinase_ATP_BS"/>
</dbReference>
<dbReference type="InterPro" id="IPR001245">
    <property type="entry name" value="Ser-Thr/Tyr_kinase_cat_dom"/>
</dbReference>
<dbReference type="Proteomes" id="UP000221080">
    <property type="component" value="Chromosome 18"/>
</dbReference>
<evidence type="ECO:0000256" key="3">
    <source>
        <dbReference type="ARBA" id="ARBA00022679"/>
    </source>
</evidence>
<evidence type="ECO:0000256" key="4">
    <source>
        <dbReference type="ARBA" id="ARBA00022741"/>
    </source>
</evidence>
<feature type="binding site" evidence="7">
    <location>
        <position position="88"/>
    </location>
    <ligand>
        <name>ATP</name>
        <dbReference type="ChEBI" id="CHEBI:30616"/>
    </ligand>
</feature>
<dbReference type="GO" id="GO:0005524">
    <property type="term" value="F:ATP binding"/>
    <property type="evidence" value="ECO:0007669"/>
    <property type="project" value="UniProtKB-UniRule"/>
</dbReference>
<dbReference type="PANTHER" id="PTHR46485:SF2">
    <property type="entry name" value="PROTEIN KINASE DOMAIN-CONTAINING PROTEIN"/>
    <property type="match status" value="1"/>
</dbReference>
<keyword evidence="3" id="KW-0808">Transferase</keyword>
<dbReference type="PROSITE" id="PS00107">
    <property type="entry name" value="PROTEIN_KINASE_ATP"/>
    <property type="match status" value="1"/>
</dbReference>
<reference evidence="10" key="2">
    <citation type="submission" date="2025-08" db="UniProtKB">
        <authorList>
            <consortium name="RefSeq"/>
        </authorList>
    </citation>
    <scope>IDENTIFICATION</scope>
    <source>
        <tissue evidence="10">Blood</tissue>
    </source>
</reference>
<name>A0A2D0T2G8_ICTPU</name>
<dbReference type="KEGG" id="ipu:108279388"/>
<dbReference type="GO" id="GO:0005737">
    <property type="term" value="C:cytoplasm"/>
    <property type="evidence" value="ECO:0007669"/>
    <property type="project" value="TreeGrafter"/>
</dbReference>
<dbReference type="FunFam" id="1.10.510.10:FF:000202">
    <property type="entry name" value="Dual specificity testis-specific protein kinase 2"/>
    <property type="match status" value="1"/>
</dbReference>
<evidence type="ECO:0000313" key="9">
    <source>
        <dbReference type="Proteomes" id="UP000221080"/>
    </source>
</evidence>
<evidence type="ECO:0000313" key="10">
    <source>
        <dbReference type="RefSeq" id="XP_017349113.1"/>
    </source>
</evidence>
<dbReference type="PANTHER" id="PTHR46485">
    <property type="entry name" value="LIM DOMAIN KINASE 1"/>
    <property type="match status" value="1"/>
</dbReference>
<dbReference type="GO" id="GO:0030036">
    <property type="term" value="P:actin cytoskeleton organization"/>
    <property type="evidence" value="ECO:0007669"/>
    <property type="project" value="TreeGrafter"/>
</dbReference>
<dbReference type="SUPFAM" id="SSF56112">
    <property type="entry name" value="Protein kinase-like (PK-like)"/>
    <property type="match status" value="1"/>
</dbReference>
<evidence type="ECO:0000256" key="1">
    <source>
        <dbReference type="ARBA" id="ARBA00005843"/>
    </source>
</evidence>
<dbReference type="GeneID" id="108279388"/>
<dbReference type="Gene3D" id="3.30.200.20">
    <property type="entry name" value="Phosphorylase Kinase, domain 1"/>
    <property type="match status" value="1"/>
</dbReference>
<dbReference type="Pfam" id="PF07714">
    <property type="entry name" value="PK_Tyr_Ser-Thr"/>
    <property type="match status" value="1"/>
</dbReference>
<dbReference type="Gene3D" id="1.10.510.10">
    <property type="entry name" value="Transferase(Phosphotransferase) domain 1"/>
    <property type="match status" value="1"/>
</dbReference>
<dbReference type="InterPro" id="IPR011009">
    <property type="entry name" value="Kinase-like_dom_sf"/>
</dbReference>
<proteinExistence type="inferred from homology"/>
<dbReference type="CDD" id="cd14156">
    <property type="entry name" value="PKc_LIMK_like_unk"/>
    <property type="match status" value="1"/>
</dbReference>
<keyword evidence="6 7" id="KW-0067">ATP-binding</keyword>
<feature type="domain" description="Protein kinase" evidence="8">
    <location>
        <begin position="59"/>
        <end position="320"/>
    </location>
</feature>
<dbReference type="PRINTS" id="PR00109">
    <property type="entry name" value="TYRKINASE"/>
</dbReference>
<organism evidence="9 10">
    <name type="scientific">Ictalurus punctatus</name>
    <name type="common">Channel catfish</name>
    <name type="synonym">Silurus punctatus</name>
    <dbReference type="NCBI Taxonomy" id="7998"/>
    <lineage>
        <taxon>Eukaryota</taxon>
        <taxon>Metazoa</taxon>
        <taxon>Chordata</taxon>
        <taxon>Craniata</taxon>
        <taxon>Vertebrata</taxon>
        <taxon>Euteleostomi</taxon>
        <taxon>Actinopterygii</taxon>
        <taxon>Neopterygii</taxon>
        <taxon>Teleostei</taxon>
        <taxon>Ostariophysi</taxon>
        <taxon>Siluriformes</taxon>
        <taxon>Ictaluridae</taxon>
        <taxon>Ictalurus</taxon>
    </lineage>
</organism>
<accession>A0A2D0T2G8</accession>
<keyword evidence="2" id="KW-0723">Serine/threonine-protein kinase</keyword>
<dbReference type="OrthoDB" id="20134at2759"/>
<evidence type="ECO:0000256" key="5">
    <source>
        <dbReference type="ARBA" id="ARBA00022777"/>
    </source>
</evidence>
<dbReference type="GO" id="GO:0004674">
    <property type="term" value="F:protein serine/threonine kinase activity"/>
    <property type="evidence" value="ECO:0007669"/>
    <property type="project" value="UniProtKB-KW"/>
</dbReference>
<reference evidence="9" key="1">
    <citation type="journal article" date="2016" name="Nat. Commun.">
        <title>The channel catfish genome sequence provides insights into the evolution of scale formation in teleosts.</title>
        <authorList>
            <person name="Liu Z."/>
            <person name="Liu S."/>
            <person name="Yao J."/>
            <person name="Bao L."/>
            <person name="Zhang J."/>
            <person name="Li Y."/>
            <person name="Jiang C."/>
            <person name="Sun L."/>
            <person name="Wang R."/>
            <person name="Zhang Y."/>
            <person name="Zhou T."/>
            <person name="Zeng Q."/>
            <person name="Fu Q."/>
            <person name="Gao S."/>
            <person name="Li N."/>
            <person name="Koren S."/>
            <person name="Jiang Y."/>
            <person name="Zimin A."/>
            <person name="Xu P."/>
            <person name="Phillippy A.M."/>
            <person name="Geng X."/>
            <person name="Song L."/>
            <person name="Sun F."/>
            <person name="Li C."/>
            <person name="Wang X."/>
            <person name="Chen A."/>
            <person name="Jin Y."/>
            <person name="Yuan Z."/>
            <person name="Yang Y."/>
            <person name="Tan S."/>
            <person name="Peatman E."/>
            <person name="Lu J."/>
            <person name="Qin Z."/>
            <person name="Dunham R."/>
            <person name="Li Z."/>
            <person name="Sonstegard T."/>
            <person name="Feng J."/>
            <person name="Danzmann R.G."/>
            <person name="Schroeder S."/>
            <person name="Scheffler B."/>
            <person name="Duke M.V."/>
            <person name="Ballard L."/>
            <person name="Kucuktas H."/>
            <person name="Kaltenboeck L."/>
            <person name="Liu H."/>
            <person name="Armbruster J."/>
            <person name="Xie Y."/>
            <person name="Kirby M.L."/>
            <person name="Tian Y."/>
            <person name="Flanagan M.E."/>
            <person name="Mu W."/>
            <person name="Waldbieser G.C."/>
        </authorList>
    </citation>
    <scope>NUCLEOTIDE SEQUENCE [LARGE SCALE GENOMIC DNA]</scope>
    <source>
        <strain evidence="9">SDA103</strain>
    </source>
</reference>
<dbReference type="AlphaFoldDB" id="A0A2D0T2G8"/>
<evidence type="ECO:0000256" key="6">
    <source>
        <dbReference type="ARBA" id="ARBA00022840"/>
    </source>
</evidence>
<keyword evidence="4 7" id="KW-0547">Nucleotide-binding</keyword>
<dbReference type="OMA" id="ITLCWRE"/>
<comment type="similarity">
    <text evidence="1">Belongs to the protein kinase superfamily. TKL Ser/Thr protein kinase family.</text>
</comment>
<dbReference type="GO" id="GO:0005634">
    <property type="term" value="C:nucleus"/>
    <property type="evidence" value="ECO:0007669"/>
    <property type="project" value="TreeGrafter"/>
</dbReference>
<gene>
    <name evidence="10" type="primary">zgc:113162</name>
</gene>
<dbReference type="InterPro" id="IPR000719">
    <property type="entry name" value="Prot_kinase_dom"/>
</dbReference>
<dbReference type="FunFam" id="3.30.200.20:FF:000361">
    <property type="entry name" value="Dual specificity testis-specific protein kinase 1"/>
    <property type="match status" value="1"/>
</dbReference>
<evidence type="ECO:0000259" key="8">
    <source>
        <dbReference type="PROSITE" id="PS50011"/>
    </source>
</evidence>
<dbReference type="PROSITE" id="PS50011">
    <property type="entry name" value="PROTEIN_KINASE_DOM"/>
    <property type="match status" value="1"/>
</dbReference>
<dbReference type="RefSeq" id="XP_017349113.1">
    <property type="nucleotide sequence ID" value="XM_017493624.3"/>
</dbReference>
<dbReference type="STRING" id="7998.ENSIPUP00000004238"/>
<sequence length="330" mass="37285">MHMSNLLNCWNEITGISDVGVSPEPGSPTLLSECADAYCQAEHQSRLHTCVCKLHFWEDFSTELIGSGFFSKVYKVTDNTTMKVMVVKVYKNDVDQDGIMREISLLQKLSHPNVVRYLGICVREDKLYPILEYVSGGCLEEFLARSDITLCWREKVELACDICRGMTYLHSRNIYHRDLNSKNCLIRVTAQGREAVVTDFGLAREVVELPVNSPDRKMSLVGSAFWMAPEMLRGEPYDRKVDVFSFGIMLCEILARIPADPEVLPRTQDYGLDVEAFSELVQGCPQKVLELSADCCQMDAYRRPSFSDLLEKLEDVAENLQPPDCPLTSG</sequence>